<evidence type="ECO:0000313" key="13">
    <source>
        <dbReference type="Proteomes" id="UP001227964"/>
    </source>
</evidence>
<evidence type="ECO:0000256" key="3">
    <source>
        <dbReference type="ARBA" id="ARBA00022475"/>
    </source>
</evidence>
<evidence type="ECO:0000256" key="10">
    <source>
        <dbReference type="SAM" id="Phobius"/>
    </source>
</evidence>
<evidence type="ECO:0000256" key="4">
    <source>
        <dbReference type="ARBA" id="ARBA00022692"/>
    </source>
</evidence>
<keyword evidence="3" id="KW-1003">Cell membrane</keyword>
<comment type="similarity">
    <text evidence="8">Belongs to the exbB/tolQ family.</text>
</comment>
<comment type="caution">
    <text evidence="12">The sequence shown here is derived from an EMBL/GenBank/DDBJ whole genome shotgun (WGS) entry which is preliminary data.</text>
</comment>
<reference evidence="12 13" key="1">
    <citation type="submission" date="2023-06" db="EMBL/GenBank/DDBJ databases">
        <title>Marinobacter azerbaijanicus a moderately halophilic, isolated from Urmia Lake in Azerbaijan region of Iran.</title>
        <authorList>
            <person name="Sanchez-Porro C."/>
            <person name="Aghdam E.M."/>
            <person name="Saheb S.M."/>
            <person name="Tarhriz V."/>
            <person name="Kazemi E."/>
            <person name="Ammozegar M.A."/>
            <person name="Ventosa A."/>
            <person name="Hejazi M.S."/>
        </authorList>
    </citation>
    <scope>NUCLEOTIDE SEQUENCE [LARGE SCALE GENOMIC DNA]</scope>
    <source>
        <strain evidence="12 13">TBZ242</strain>
    </source>
</reference>
<dbReference type="InterPro" id="IPR050790">
    <property type="entry name" value="ExbB/TolQ_transport"/>
</dbReference>
<feature type="transmembrane region" description="Helical" evidence="10">
    <location>
        <begin position="27"/>
        <end position="51"/>
    </location>
</feature>
<dbReference type="Proteomes" id="UP001227964">
    <property type="component" value="Unassembled WGS sequence"/>
</dbReference>
<protein>
    <submittedName>
        <fullName evidence="12">MotA/TolQ/ExbB proton channel family protein</fullName>
    </submittedName>
</protein>
<keyword evidence="4 10" id="KW-0812">Transmembrane</keyword>
<evidence type="ECO:0000256" key="1">
    <source>
        <dbReference type="ARBA" id="ARBA00004651"/>
    </source>
</evidence>
<keyword evidence="13" id="KW-1185">Reference proteome</keyword>
<evidence type="ECO:0000256" key="6">
    <source>
        <dbReference type="ARBA" id="ARBA00022989"/>
    </source>
</evidence>
<name>A0ABT7IIA8_9GAMM</name>
<keyword evidence="2 8" id="KW-0813">Transport</keyword>
<evidence type="ECO:0000256" key="7">
    <source>
        <dbReference type="ARBA" id="ARBA00023136"/>
    </source>
</evidence>
<feature type="transmembrane region" description="Helical" evidence="10">
    <location>
        <begin position="136"/>
        <end position="159"/>
    </location>
</feature>
<comment type="subcellular location">
    <subcellularLocation>
        <location evidence="1">Cell membrane</location>
        <topology evidence="1">Multi-pass membrane protein</topology>
    </subcellularLocation>
    <subcellularLocation>
        <location evidence="8">Membrane</location>
        <topology evidence="8">Multi-pass membrane protein</topology>
    </subcellularLocation>
</comment>
<evidence type="ECO:0000256" key="8">
    <source>
        <dbReference type="RuleBase" id="RU004057"/>
    </source>
</evidence>
<dbReference type="PANTHER" id="PTHR30625:SF15">
    <property type="entry name" value="BIOPOLYMER TRANSPORT PROTEIN EXBB"/>
    <property type="match status" value="1"/>
</dbReference>
<feature type="region of interest" description="Disordered" evidence="9">
    <location>
        <begin position="227"/>
        <end position="265"/>
    </location>
</feature>
<dbReference type="Pfam" id="PF01618">
    <property type="entry name" value="MotA_ExbB"/>
    <property type="match status" value="1"/>
</dbReference>
<gene>
    <name evidence="12" type="ORF">QPM17_16975</name>
</gene>
<keyword evidence="7 10" id="KW-0472">Membrane</keyword>
<dbReference type="EMBL" id="JASSVS010000009">
    <property type="protein sequence ID" value="MDL0432839.1"/>
    <property type="molecule type" value="Genomic_DNA"/>
</dbReference>
<sequence>MSDPLFTDATGISTGPVSQLVEMGGPVMMVLLAIAVAGIVTFVYLMLYGAFFAPRFTAKLKNAIKFWQQKPGREVPGQLQRSAGRYTRLNPLHHLVVNTMSARLNGTDAQQIRESVAKDAHDALEPFEAPLKIIEVIAALAPLLGLLGTVMGMMEAFSAMAATEGRANASQLSGGIYEALTTTAAGLVIAIPFAALAAWIEFRLRRIQKTINSALVTVLSVPEAALSDHETADDTTPDAESAKAPRPFADYSGTEHRGRLANATG</sequence>
<dbReference type="PANTHER" id="PTHR30625">
    <property type="entry name" value="PROTEIN TOLQ"/>
    <property type="match status" value="1"/>
</dbReference>
<evidence type="ECO:0000259" key="11">
    <source>
        <dbReference type="Pfam" id="PF01618"/>
    </source>
</evidence>
<feature type="transmembrane region" description="Helical" evidence="10">
    <location>
        <begin position="179"/>
        <end position="200"/>
    </location>
</feature>
<evidence type="ECO:0000256" key="9">
    <source>
        <dbReference type="SAM" id="MobiDB-lite"/>
    </source>
</evidence>
<keyword evidence="6 10" id="KW-1133">Transmembrane helix</keyword>
<dbReference type="RefSeq" id="WP_285392128.1">
    <property type="nucleotide sequence ID" value="NZ_JASSVS010000009.1"/>
</dbReference>
<keyword evidence="5 8" id="KW-0653">Protein transport</keyword>
<evidence type="ECO:0000313" key="12">
    <source>
        <dbReference type="EMBL" id="MDL0432839.1"/>
    </source>
</evidence>
<evidence type="ECO:0000256" key="5">
    <source>
        <dbReference type="ARBA" id="ARBA00022927"/>
    </source>
</evidence>
<dbReference type="InterPro" id="IPR002898">
    <property type="entry name" value="MotA_ExbB_proton_chnl"/>
</dbReference>
<feature type="domain" description="MotA/TolQ/ExbB proton channel" evidence="11">
    <location>
        <begin position="96"/>
        <end position="211"/>
    </location>
</feature>
<proteinExistence type="inferred from homology"/>
<accession>A0ABT7IIA8</accession>
<organism evidence="12 13">
    <name type="scientific">Marinobacter azerbaijanicus</name>
    <dbReference type="NCBI Taxonomy" id="3050455"/>
    <lineage>
        <taxon>Bacteria</taxon>
        <taxon>Pseudomonadati</taxon>
        <taxon>Pseudomonadota</taxon>
        <taxon>Gammaproteobacteria</taxon>
        <taxon>Pseudomonadales</taxon>
        <taxon>Marinobacteraceae</taxon>
        <taxon>Marinobacter</taxon>
    </lineage>
</organism>
<evidence type="ECO:0000256" key="2">
    <source>
        <dbReference type="ARBA" id="ARBA00022448"/>
    </source>
</evidence>